<sequence>MAALACGPRRSKARTNTAVPNLPGYRDREIANMAQWPTAYEPYCFNVVVRIAAKPVDQAAALDNIAANCAVGTSLTNGETLPKRFKPHSSNAVAFDARSHVGAGLRKADATKISPPSASSRSKFLRPLASSAHAPAYGAHRFPPCLGTIIATTKEE</sequence>
<accession>Q07486</accession>
<protein>
    <submittedName>
        <fullName evidence="2">R.meliloti pRmeGR4a plasmid DNA</fullName>
    </submittedName>
</protein>
<reference evidence="2" key="1">
    <citation type="journal article" date="1994" name="Gene">
        <title>A protein involved in stabilization of a large non-symbiotic plasmid of Rhizobium meliloti shows homology to eukaryotic cytoskeletal proteins and DNA-binding proteins.</title>
        <authorList>
            <person name="Mercado-Blanco J."/>
            <person name="Olivares J."/>
        </authorList>
    </citation>
    <scope>NUCLEOTIDE SEQUENCE</scope>
    <source>
        <strain evidence="2">GR4</strain>
    </source>
</reference>
<proteinExistence type="predicted"/>
<dbReference type="EMBL" id="X69105">
    <property type="protein sequence ID" value="CAA48855.1"/>
    <property type="molecule type" value="Genomic_DNA"/>
</dbReference>
<feature type="region of interest" description="Disordered" evidence="1">
    <location>
        <begin position="1"/>
        <end position="20"/>
    </location>
</feature>
<dbReference type="AlphaFoldDB" id="Q07486"/>
<reference evidence="2" key="2">
    <citation type="journal article" date="1994" name="Plasmid">
        <title>The large nonsymbiotic plasmid pRmeGR4a of Rhizobium meliloti GR4 encodes a protein involved in replication that has homology with the RepC protein of Agrobacterium plasmids.</title>
        <authorList>
            <person name="Mercado-Blanco J."/>
            <person name="Olivares J."/>
        </authorList>
    </citation>
    <scope>NUCLEOTIDE SEQUENCE</scope>
    <source>
        <strain evidence="2">GR4</strain>
    </source>
</reference>
<name>Q07486_RHIML</name>
<organism evidence="2">
    <name type="scientific">Rhizobium meliloti</name>
    <name type="common">Ensifer meliloti</name>
    <name type="synonym">Sinorhizobium meliloti</name>
    <dbReference type="NCBI Taxonomy" id="382"/>
    <lineage>
        <taxon>Bacteria</taxon>
        <taxon>Pseudomonadati</taxon>
        <taxon>Pseudomonadota</taxon>
        <taxon>Alphaproteobacteria</taxon>
        <taxon>Hyphomicrobiales</taxon>
        <taxon>Rhizobiaceae</taxon>
        <taxon>Sinorhizobium/Ensifer group</taxon>
        <taxon>Sinorhizobium</taxon>
    </lineage>
</organism>
<evidence type="ECO:0000256" key="1">
    <source>
        <dbReference type="SAM" id="MobiDB-lite"/>
    </source>
</evidence>
<evidence type="ECO:0000313" key="2">
    <source>
        <dbReference type="EMBL" id="CAA48855.1"/>
    </source>
</evidence>